<gene>
    <name evidence="1" type="ORF">RCOM_1459910</name>
</gene>
<dbReference type="Proteomes" id="UP000008311">
    <property type="component" value="Unassembled WGS sequence"/>
</dbReference>
<sequence>MLKKETLTIERSSILDYGDIDAYEQDEILDDIEGDKVSKEGSSKSINMAKKLRQKCPMDVYFTLKKEKVIQSRKRDKARQSTINEACKKELRDRACRDITRWIDDAAIPFHVVKYPSFEVMVESIGQYGVGINIIKF</sequence>
<accession>B9RU05</accession>
<evidence type="ECO:0000313" key="2">
    <source>
        <dbReference type="Proteomes" id="UP000008311"/>
    </source>
</evidence>
<dbReference type="InParanoid" id="B9RU05"/>
<protein>
    <submittedName>
        <fullName evidence="1">Uncharacterized protein</fullName>
    </submittedName>
</protein>
<reference evidence="2" key="1">
    <citation type="journal article" date="2010" name="Nat. Biotechnol.">
        <title>Draft genome sequence of the oilseed species Ricinus communis.</title>
        <authorList>
            <person name="Chan A.P."/>
            <person name="Crabtree J."/>
            <person name="Zhao Q."/>
            <person name="Lorenzi H."/>
            <person name="Orvis J."/>
            <person name="Puiu D."/>
            <person name="Melake-Berhan A."/>
            <person name="Jones K.M."/>
            <person name="Redman J."/>
            <person name="Chen G."/>
            <person name="Cahoon E.B."/>
            <person name="Gedil M."/>
            <person name="Stanke M."/>
            <person name="Haas B.J."/>
            <person name="Wortman J.R."/>
            <person name="Fraser-Liggett C.M."/>
            <person name="Ravel J."/>
            <person name="Rabinowicz P.D."/>
        </authorList>
    </citation>
    <scope>NUCLEOTIDE SEQUENCE [LARGE SCALE GENOMIC DNA]</scope>
    <source>
        <strain evidence="2">cv. Hale</strain>
    </source>
</reference>
<organism evidence="1 2">
    <name type="scientific">Ricinus communis</name>
    <name type="common">Castor bean</name>
    <dbReference type="NCBI Taxonomy" id="3988"/>
    <lineage>
        <taxon>Eukaryota</taxon>
        <taxon>Viridiplantae</taxon>
        <taxon>Streptophyta</taxon>
        <taxon>Embryophyta</taxon>
        <taxon>Tracheophyta</taxon>
        <taxon>Spermatophyta</taxon>
        <taxon>Magnoliopsida</taxon>
        <taxon>eudicotyledons</taxon>
        <taxon>Gunneridae</taxon>
        <taxon>Pentapetalae</taxon>
        <taxon>rosids</taxon>
        <taxon>fabids</taxon>
        <taxon>Malpighiales</taxon>
        <taxon>Euphorbiaceae</taxon>
        <taxon>Acalyphoideae</taxon>
        <taxon>Acalypheae</taxon>
        <taxon>Ricinus</taxon>
    </lineage>
</organism>
<keyword evidence="2" id="KW-1185">Reference proteome</keyword>
<dbReference type="EMBL" id="EQ973815">
    <property type="protein sequence ID" value="EEF45124.1"/>
    <property type="molecule type" value="Genomic_DNA"/>
</dbReference>
<name>B9RU05_RICCO</name>
<dbReference type="AlphaFoldDB" id="B9RU05"/>
<proteinExistence type="predicted"/>
<evidence type="ECO:0000313" key="1">
    <source>
        <dbReference type="EMBL" id="EEF45124.1"/>
    </source>
</evidence>